<gene>
    <name evidence="2" type="ORF">Tci_897189</name>
</gene>
<feature type="non-terminal residue" evidence="2">
    <location>
        <position position="110"/>
    </location>
</feature>
<feature type="compositionally biased region" description="Low complexity" evidence="1">
    <location>
        <begin position="100"/>
        <end position="110"/>
    </location>
</feature>
<feature type="non-terminal residue" evidence="2">
    <location>
        <position position="1"/>
    </location>
</feature>
<reference evidence="2" key="1">
    <citation type="journal article" date="2019" name="Sci. Rep.">
        <title>Draft genome of Tanacetum cinerariifolium, the natural source of mosquito coil.</title>
        <authorList>
            <person name="Yamashiro T."/>
            <person name="Shiraishi A."/>
            <person name="Satake H."/>
            <person name="Nakayama K."/>
        </authorList>
    </citation>
    <scope>NUCLEOTIDE SEQUENCE</scope>
</reference>
<feature type="compositionally biased region" description="Pro residues" evidence="1">
    <location>
        <begin position="88"/>
        <end position="99"/>
    </location>
</feature>
<comment type="caution">
    <text evidence="2">The sequence shown here is derived from an EMBL/GenBank/DDBJ whole genome shotgun (WGS) entry which is preliminary data.</text>
</comment>
<proteinExistence type="predicted"/>
<evidence type="ECO:0000313" key="2">
    <source>
        <dbReference type="EMBL" id="GFD25220.1"/>
    </source>
</evidence>
<accession>A0A699URY8</accession>
<evidence type="ECO:0000256" key="1">
    <source>
        <dbReference type="SAM" id="MobiDB-lite"/>
    </source>
</evidence>
<feature type="region of interest" description="Disordered" evidence="1">
    <location>
        <begin position="53"/>
        <end position="110"/>
    </location>
</feature>
<organism evidence="2">
    <name type="scientific">Tanacetum cinerariifolium</name>
    <name type="common">Dalmatian daisy</name>
    <name type="synonym">Chrysanthemum cinerariifolium</name>
    <dbReference type="NCBI Taxonomy" id="118510"/>
    <lineage>
        <taxon>Eukaryota</taxon>
        <taxon>Viridiplantae</taxon>
        <taxon>Streptophyta</taxon>
        <taxon>Embryophyta</taxon>
        <taxon>Tracheophyta</taxon>
        <taxon>Spermatophyta</taxon>
        <taxon>Magnoliopsida</taxon>
        <taxon>eudicotyledons</taxon>
        <taxon>Gunneridae</taxon>
        <taxon>Pentapetalae</taxon>
        <taxon>asterids</taxon>
        <taxon>campanulids</taxon>
        <taxon>Asterales</taxon>
        <taxon>Asteraceae</taxon>
        <taxon>Asteroideae</taxon>
        <taxon>Anthemideae</taxon>
        <taxon>Anthemidinae</taxon>
        <taxon>Tanacetum</taxon>
    </lineage>
</organism>
<name>A0A699URY8_TANCI</name>
<dbReference type="EMBL" id="BKCJ011358933">
    <property type="protein sequence ID" value="GFD25220.1"/>
    <property type="molecule type" value="Genomic_DNA"/>
</dbReference>
<dbReference type="AlphaFoldDB" id="A0A699URY8"/>
<sequence>KQVGDLLTHTTKYTSLALTQKVFANMRRVGKGFSRVETPLFKGMLVAQEVKEGDADENVEDVNTGDAAEGVVSTANDEVPIVDEEPSIPSPTPPTPPTQPSQAIPSNSQV</sequence>
<protein>
    <submittedName>
        <fullName evidence="2">Uncharacterized protein</fullName>
    </submittedName>
</protein>